<sequence>MDRLHTAQVVRSLAASWDDRFLDEDDWPKIARSLLACGCDWPAVADLAAAGATSGTAVPDAVERLAAQAGREIGDLPVPAFWDTVCGLVARAWRLGVVDEVDAMYRMDGLWWMIRRLDRSDSQGLQMIWQGMGIKEMHDHCDISGLATALLIEADRLIPADSVNGPLCLAVLDALI</sequence>
<dbReference type="Proteomes" id="UP000666915">
    <property type="component" value="Unassembled WGS sequence"/>
</dbReference>
<protein>
    <submittedName>
        <fullName evidence="1">Uncharacterized protein</fullName>
    </submittedName>
</protein>
<dbReference type="RefSeq" id="WP_208273207.1">
    <property type="nucleotide sequence ID" value="NZ_BAAAGM010000005.1"/>
</dbReference>
<keyword evidence="2" id="KW-1185">Reference proteome</keyword>
<reference evidence="1 2" key="1">
    <citation type="submission" date="2021-03" db="EMBL/GenBank/DDBJ databases">
        <authorList>
            <person name="Kanchanasin P."/>
            <person name="Saeng-In P."/>
            <person name="Phongsopitanun W."/>
            <person name="Yuki M."/>
            <person name="Kudo T."/>
            <person name="Ohkuma M."/>
            <person name="Tanasupawat S."/>
        </authorList>
    </citation>
    <scope>NUCLEOTIDE SEQUENCE [LARGE SCALE GENOMIC DNA]</scope>
    <source>
        <strain evidence="1 2">L46</strain>
    </source>
</reference>
<dbReference type="EMBL" id="JAGEOK010000049">
    <property type="protein sequence ID" value="MBO2444609.1"/>
    <property type="molecule type" value="Genomic_DNA"/>
</dbReference>
<evidence type="ECO:0000313" key="2">
    <source>
        <dbReference type="Proteomes" id="UP000666915"/>
    </source>
</evidence>
<evidence type="ECO:0000313" key="1">
    <source>
        <dbReference type="EMBL" id="MBO2444609.1"/>
    </source>
</evidence>
<accession>A0ABS3RG94</accession>
<organism evidence="1 2">
    <name type="scientific">Actinomadura nitritigenes</name>
    <dbReference type="NCBI Taxonomy" id="134602"/>
    <lineage>
        <taxon>Bacteria</taxon>
        <taxon>Bacillati</taxon>
        <taxon>Actinomycetota</taxon>
        <taxon>Actinomycetes</taxon>
        <taxon>Streptosporangiales</taxon>
        <taxon>Thermomonosporaceae</taxon>
        <taxon>Actinomadura</taxon>
    </lineage>
</organism>
<name>A0ABS3RG94_9ACTN</name>
<proteinExistence type="predicted"/>
<comment type="caution">
    <text evidence="1">The sequence shown here is derived from an EMBL/GenBank/DDBJ whole genome shotgun (WGS) entry which is preliminary data.</text>
</comment>
<gene>
    <name evidence="1" type="ORF">J4557_44540</name>
</gene>